<organism evidence="2 3">
    <name type="scientific">Ostreobium quekettii</name>
    <dbReference type="NCBI Taxonomy" id="121088"/>
    <lineage>
        <taxon>Eukaryota</taxon>
        <taxon>Viridiplantae</taxon>
        <taxon>Chlorophyta</taxon>
        <taxon>core chlorophytes</taxon>
        <taxon>Ulvophyceae</taxon>
        <taxon>TCBD clade</taxon>
        <taxon>Bryopsidales</taxon>
        <taxon>Ostreobineae</taxon>
        <taxon>Ostreobiaceae</taxon>
        <taxon>Ostreobium</taxon>
    </lineage>
</organism>
<gene>
    <name evidence="2" type="ORF">OSTQU699_LOCUS6872</name>
</gene>
<reference evidence="2" key="1">
    <citation type="submission" date="2020-12" db="EMBL/GenBank/DDBJ databases">
        <authorList>
            <person name="Iha C."/>
        </authorList>
    </citation>
    <scope>NUCLEOTIDE SEQUENCE</scope>
</reference>
<keyword evidence="3" id="KW-1185">Reference proteome</keyword>
<dbReference type="AlphaFoldDB" id="A0A8S1J1E6"/>
<dbReference type="Proteomes" id="UP000708148">
    <property type="component" value="Unassembled WGS sequence"/>
</dbReference>
<evidence type="ECO:0000313" key="2">
    <source>
        <dbReference type="EMBL" id="CAD7701513.1"/>
    </source>
</evidence>
<feature type="signal peptide" evidence="1">
    <location>
        <begin position="1"/>
        <end position="20"/>
    </location>
</feature>
<protein>
    <recommendedName>
        <fullName evidence="4">Secreted protein</fullName>
    </recommendedName>
</protein>
<evidence type="ECO:0000313" key="3">
    <source>
        <dbReference type="Proteomes" id="UP000708148"/>
    </source>
</evidence>
<evidence type="ECO:0000256" key="1">
    <source>
        <dbReference type="SAM" id="SignalP"/>
    </source>
</evidence>
<sequence>MRAFGFRVMHCAHLLVSGGASTVFGPPRSTMDDRGWYASPFSCSLWGIAFHWMILDPCAQNGPVLAHTEVPGVLELLLAIGTNRFSLNDFVMHASFGYFYGHPCAVVSDVFLTFFG</sequence>
<accession>A0A8S1J1E6</accession>
<feature type="chain" id="PRO_5035820564" description="Secreted protein" evidence="1">
    <location>
        <begin position="21"/>
        <end position="116"/>
    </location>
</feature>
<comment type="caution">
    <text evidence="2">The sequence shown here is derived from an EMBL/GenBank/DDBJ whole genome shotgun (WGS) entry which is preliminary data.</text>
</comment>
<proteinExistence type="predicted"/>
<evidence type="ECO:0008006" key="4">
    <source>
        <dbReference type="Google" id="ProtNLM"/>
    </source>
</evidence>
<name>A0A8S1J1E6_9CHLO</name>
<keyword evidence="1" id="KW-0732">Signal</keyword>
<dbReference type="EMBL" id="CAJHUC010001557">
    <property type="protein sequence ID" value="CAD7701513.1"/>
    <property type="molecule type" value="Genomic_DNA"/>
</dbReference>